<accession>B7JVD1</accession>
<keyword evidence="3" id="KW-1185">Reference proteome</keyword>
<dbReference type="SUPFAM" id="SSF52200">
    <property type="entry name" value="Toll/Interleukin receptor TIR domain"/>
    <property type="match status" value="1"/>
</dbReference>
<dbReference type="eggNOG" id="ENOG5034A5F">
    <property type="taxonomic scope" value="Bacteria"/>
</dbReference>
<feature type="domain" description="TIR" evidence="1">
    <location>
        <begin position="254"/>
        <end position="396"/>
    </location>
</feature>
<sequence>MFSEERPRDLSYRARNGIYFTLLSGEFEAQFETIITKLLQWIKSDYDSNLPVSNINHGGFRILDTFLSDTLSQESFKRIFEISSIKKIPIKILLANPDSQFAIARHNSLRHSVQQETQQEMNRRREIRAKIGFQKILESFLKSKKIKYDDIAIQELSYDKMAEKFNQIKSNNDSHIEIQFYTEVPSGPMLFFQDVLLSGFYCAGISSRELPWLVIIDDPNINNDMYDVFNAEFERIWELSSTNRERPSSELYNYAHSYFISYSSQDKEIADHIELLLWRKNRLVIRDERDLTSGQNLSEDIESVIGKSQTFLFLCSQSSNQSDYCRGEIDVAFEYKKLKEQQGNNGQEGIQRIVVISLDGQKPQDLRLRSYLRLQGENRTERESSIRRIIDEEERI</sequence>
<evidence type="ECO:0000313" key="3">
    <source>
        <dbReference type="Proteomes" id="UP000008204"/>
    </source>
</evidence>
<dbReference type="InterPro" id="IPR035897">
    <property type="entry name" value="Toll_tir_struct_dom_sf"/>
</dbReference>
<protein>
    <recommendedName>
        <fullName evidence="1">TIR domain-containing protein</fullName>
    </recommendedName>
</protein>
<evidence type="ECO:0000313" key="2">
    <source>
        <dbReference type="EMBL" id="ACK68264.1"/>
    </source>
</evidence>
<dbReference type="RefSeq" id="WP_015957392.1">
    <property type="nucleotide sequence ID" value="NC_011726.1"/>
</dbReference>
<dbReference type="AlphaFoldDB" id="B7JVD1"/>
<dbReference type="OrthoDB" id="10018947at2"/>
<dbReference type="GO" id="GO:0007165">
    <property type="term" value="P:signal transduction"/>
    <property type="evidence" value="ECO:0007669"/>
    <property type="project" value="InterPro"/>
</dbReference>
<proteinExistence type="predicted"/>
<dbReference type="HOGENOM" id="CLU_695834_0_0_3"/>
<organism evidence="2 3">
    <name type="scientific">Rippkaea orientalis (strain PCC 8801 / RF-1)</name>
    <name type="common">Cyanothece sp. (strain PCC 8801)</name>
    <dbReference type="NCBI Taxonomy" id="41431"/>
    <lineage>
        <taxon>Bacteria</taxon>
        <taxon>Bacillati</taxon>
        <taxon>Cyanobacteriota</taxon>
        <taxon>Cyanophyceae</taxon>
        <taxon>Oscillatoriophycideae</taxon>
        <taxon>Chroococcales</taxon>
        <taxon>Aphanothecaceae</taxon>
        <taxon>Rippkaea</taxon>
        <taxon>Rippkaea orientalis</taxon>
    </lineage>
</organism>
<dbReference type="KEGG" id="cyp:PCC8801_4342"/>
<dbReference type="Pfam" id="PF13676">
    <property type="entry name" value="TIR_2"/>
    <property type="match status" value="1"/>
</dbReference>
<name>B7JVD1_RIPO1</name>
<dbReference type="EMBL" id="CP001287">
    <property type="protein sequence ID" value="ACK68264.1"/>
    <property type="molecule type" value="Genomic_DNA"/>
</dbReference>
<evidence type="ECO:0000259" key="1">
    <source>
        <dbReference type="PROSITE" id="PS50104"/>
    </source>
</evidence>
<gene>
    <name evidence="2" type="ordered locus">PCC8801_4342</name>
</gene>
<dbReference type="InterPro" id="IPR000157">
    <property type="entry name" value="TIR_dom"/>
</dbReference>
<dbReference type="Proteomes" id="UP000008204">
    <property type="component" value="Chromosome"/>
</dbReference>
<dbReference type="PROSITE" id="PS50104">
    <property type="entry name" value="TIR"/>
    <property type="match status" value="1"/>
</dbReference>
<reference evidence="3" key="1">
    <citation type="journal article" date="2011" name="MBio">
        <title>Novel metabolic attributes of the genus Cyanothece, comprising a group of unicellular nitrogen-fixing Cyanobacteria.</title>
        <authorList>
            <person name="Bandyopadhyay A."/>
            <person name="Elvitigala T."/>
            <person name="Welsh E."/>
            <person name="Stockel J."/>
            <person name="Liberton M."/>
            <person name="Min H."/>
            <person name="Sherman L.A."/>
            <person name="Pakrasi H.B."/>
        </authorList>
    </citation>
    <scope>NUCLEOTIDE SEQUENCE [LARGE SCALE GENOMIC DNA]</scope>
    <source>
        <strain evidence="3">PCC 8801</strain>
    </source>
</reference>
<dbReference type="Gene3D" id="3.40.50.10140">
    <property type="entry name" value="Toll/interleukin-1 receptor homology (TIR) domain"/>
    <property type="match status" value="1"/>
</dbReference>